<dbReference type="EMBL" id="PFCO01000001">
    <property type="protein sequence ID" value="PIR69867.1"/>
    <property type="molecule type" value="Genomic_DNA"/>
</dbReference>
<evidence type="ECO:0000256" key="3">
    <source>
        <dbReference type="ARBA" id="ARBA00022737"/>
    </source>
</evidence>
<dbReference type="GO" id="GO:0003700">
    <property type="term" value="F:DNA-binding transcription factor activity"/>
    <property type="evidence" value="ECO:0007669"/>
    <property type="project" value="UniProtKB-UniRule"/>
</dbReference>
<dbReference type="InterPro" id="IPR020603">
    <property type="entry name" value="MraZ_dom"/>
</dbReference>
<dbReference type="InterPro" id="IPR038619">
    <property type="entry name" value="MraZ_sf"/>
</dbReference>
<dbReference type="GO" id="GO:0051301">
    <property type="term" value="P:cell division"/>
    <property type="evidence" value="ECO:0007669"/>
    <property type="project" value="UniProtKB-KW"/>
</dbReference>
<keyword evidence="6 7" id="KW-0804">Transcription</keyword>
<organism evidence="9 10">
    <name type="scientific">Candidatus Niyogibacteria bacterium CG10_big_fil_rev_8_21_14_0_10_46_36</name>
    <dbReference type="NCBI Taxonomy" id="1974726"/>
    <lineage>
        <taxon>Bacteria</taxon>
        <taxon>Candidatus Niyogiibacteriota</taxon>
    </lineage>
</organism>
<dbReference type="InterPro" id="IPR035642">
    <property type="entry name" value="MraZ_N"/>
</dbReference>
<keyword evidence="3" id="KW-0677">Repeat</keyword>
<dbReference type="GO" id="GO:0009295">
    <property type="term" value="C:nucleoid"/>
    <property type="evidence" value="ECO:0007669"/>
    <property type="project" value="UniProtKB-SubCell"/>
</dbReference>
<keyword evidence="4 7" id="KW-0805">Transcription regulation</keyword>
<evidence type="ECO:0000256" key="4">
    <source>
        <dbReference type="ARBA" id="ARBA00023015"/>
    </source>
</evidence>
<accession>A0A2H0TE90</accession>
<evidence type="ECO:0000259" key="8">
    <source>
        <dbReference type="PROSITE" id="PS51740"/>
    </source>
</evidence>
<keyword evidence="9" id="KW-0131">Cell cycle</keyword>
<comment type="subunit">
    <text evidence="7">Forms oligomers.</text>
</comment>
<dbReference type="GO" id="GO:0000976">
    <property type="term" value="F:transcription cis-regulatory region binding"/>
    <property type="evidence" value="ECO:0007669"/>
    <property type="project" value="TreeGrafter"/>
</dbReference>
<keyword evidence="2 7" id="KW-0963">Cytoplasm</keyword>
<dbReference type="HAMAP" id="MF_01008">
    <property type="entry name" value="MraZ"/>
    <property type="match status" value="1"/>
</dbReference>
<name>A0A2H0TE90_9BACT</name>
<proteinExistence type="inferred from homology"/>
<protein>
    <recommendedName>
        <fullName evidence="1 7">Transcriptional regulator MraZ</fullName>
    </recommendedName>
</protein>
<dbReference type="Gene3D" id="3.40.1550.20">
    <property type="entry name" value="Transcriptional regulator MraZ domain"/>
    <property type="match status" value="1"/>
</dbReference>
<comment type="subcellular location">
    <subcellularLocation>
        <location evidence="7">Cytoplasm</location>
        <location evidence="7">Nucleoid</location>
    </subcellularLocation>
</comment>
<dbReference type="InterPro" id="IPR003444">
    <property type="entry name" value="MraZ"/>
</dbReference>
<dbReference type="GO" id="GO:0005737">
    <property type="term" value="C:cytoplasm"/>
    <property type="evidence" value="ECO:0007669"/>
    <property type="project" value="UniProtKB-UniRule"/>
</dbReference>
<feature type="domain" description="SpoVT-AbrB" evidence="8">
    <location>
        <begin position="76"/>
        <end position="119"/>
    </location>
</feature>
<dbReference type="AlphaFoldDB" id="A0A2H0TE90"/>
<dbReference type="PROSITE" id="PS51740">
    <property type="entry name" value="SPOVT_ABRB"/>
    <property type="match status" value="2"/>
</dbReference>
<dbReference type="PANTHER" id="PTHR34701">
    <property type="entry name" value="TRANSCRIPTIONAL REGULATOR MRAZ"/>
    <property type="match status" value="1"/>
</dbReference>
<dbReference type="Pfam" id="PF02381">
    <property type="entry name" value="MraZ"/>
    <property type="match status" value="2"/>
</dbReference>
<dbReference type="InterPro" id="IPR035644">
    <property type="entry name" value="MraZ_C"/>
</dbReference>
<comment type="caution">
    <text evidence="9">The sequence shown here is derived from an EMBL/GenBank/DDBJ whole genome shotgun (WGS) entry which is preliminary data.</text>
</comment>
<feature type="domain" description="SpoVT-AbrB" evidence="8">
    <location>
        <begin position="5"/>
        <end position="47"/>
    </location>
</feature>
<evidence type="ECO:0000313" key="9">
    <source>
        <dbReference type="EMBL" id="PIR69867.1"/>
    </source>
</evidence>
<gene>
    <name evidence="7" type="primary">mraZ</name>
    <name evidence="9" type="ORF">COU47_00305</name>
</gene>
<evidence type="ECO:0000256" key="7">
    <source>
        <dbReference type="HAMAP-Rule" id="MF_01008"/>
    </source>
</evidence>
<dbReference type="SUPFAM" id="SSF89447">
    <property type="entry name" value="AbrB/MazE/MraZ-like"/>
    <property type="match status" value="1"/>
</dbReference>
<reference evidence="10" key="1">
    <citation type="submission" date="2017-09" db="EMBL/GenBank/DDBJ databases">
        <title>Depth-based differentiation of microbial function through sediment-hosted aquifers and enrichment of novel symbionts in the deep terrestrial subsurface.</title>
        <authorList>
            <person name="Probst A.J."/>
            <person name="Ladd B."/>
            <person name="Jarett J.K."/>
            <person name="Geller-Mcgrath D.E."/>
            <person name="Sieber C.M.K."/>
            <person name="Emerson J.B."/>
            <person name="Anantharaman K."/>
            <person name="Thomas B.C."/>
            <person name="Malmstrom R."/>
            <person name="Stieglmeier M."/>
            <person name="Klingl A."/>
            <person name="Woyke T."/>
            <person name="Ryan C.M."/>
            <person name="Banfield J.F."/>
        </authorList>
    </citation>
    <scope>NUCLEOTIDE SEQUENCE [LARGE SCALE GENOMIC DNA]</scope>
</reference>
<dbReference type="InterPro" id="IPR037914">
    <property type="entry name" value="SpoVT-AbrB_sf"/>
</dbReference>
<sequence>MLIGEFQHTLDVKRRVALPSKFRKELGKKAIITRGLDRCLFVYSGKEWAEVAEKLAELPTGQADTRNFVRLFLAGASETSTDALGRILIPDYLKEYAGLSTKVVITGVYKRLEIWDESRWNEYRSNIEKQTDVLAEKLGEIGAY</sequence>
<evidence type="ECO:0000256" key="5">
    <source>
        <dbReference type="ARBA" id="ARBA00023125"/>
    </source>
</evidence>
<evidence type="ECO:0000256" key="6">
    <source>
        <dbReference type="ARBA" id="ARBA00023163"/>
    </source>
</evidence>
<evidence type="ECO:0000256" key="2">
    <source>
        <dbReference type="ARBA" id="ARBA00022490"/>
    </source>
</evidence>
<keyword evidence="5 7" id="KW-0238">DNA-binding</keyword>
<dbReference type="PANTHER" id="PTHR34701:SF1">
    <property type="entry name" value="TRANSCRIPTIONAL REGULATOR MRAZ"/>
    <property type="match status" value="1"/>
</dbReference>
<dbReference type="NCBIfam" id="TIGR00242">
    <property type="entry name" value="division/cell wall cluster transcriptional repressor MraZ"/>
    <property type="match status" value="1"/>
</dbReference>
<evidence type="ECO:0000313" key="10">
    <source>
        <dbReference type="Proteomes" id="UP000231503"/>
    </source>
</evidence>
<dbReference type="CDD" id="cd16321">
    <property type="entry name" value="MraZ_C"/>
    <property type="match status" value="1"/>
</dbReference>
<dbReference type="CDD" id="cd16320">
    <property type="entry name" value="MraZ_N"/>
    <property type="match status" value="1"/>
</dbReference>
<dbReference type="Proteomes" id="UP000231503">
    <property type="component" value="Unassembled WGS sequence"/>
</dbReference>
<comment type="similarity">
    <text evidence="7">Belongs to the MraZ family.</text>
</comment>
<dbReference type="InterPro" id="IPR007159">
    <property type="entry name" value="SpoVT-AbrB_dom"/>
</dbReference>
<dbReference type="GO" id="GO:2000143">
    <property type="term" value="P:negative regulation of DNA-templated transcription initiation"/>
    <property type="evidence" value="ECO:0007669"/>
    <property type="project" value="TreeGrafter"/>
</dbReference>
<evidence type="ECO:0000256" key="1">
    <source>
        <dbReference type="ARBA" id="ARBA00013860"/>
    </source>
</evidence>
<keyword evidence="9" id="KW-0132">Cell division</keyword>